<organism evidence="8">
    <name type="scientific">mine drainage metagenome</name>
    <dbReference type="NCBI Taxonomy" id="410659"/>
    <lineage>
        <taxon>unclassified sequences</taxon>
        <taxon>metagenomes</taxon>
        <taxon>ecological metagenomes</taxon>
    </lineage>
</organism>
<evidence type="ECO:0000256" key="7">
    <source>
        <dbReference type="ARBA" id="ARBA00023239"/>
    </source>
</evidence>
<evidence type="ECO:0000256" key="3">
    <source>
        <dbReference type="ARBA" id="ARBA00022763"/>
    </source>
</evidence>
<keyword evidence="6" id="KW-0238">DNA-binding</keyword>
<dbReference type="Pfam" id="PF02586">
    <property type="entry name" value="SRAP"/>
    <property type="match status" value="1"/>
</dbReference>
<keyword evidence="2" id="KW-0645">Protease</keyword>
<dbReference type="SUPFAM" id="SSF143081">
    <property type="entry name" value="BB1717-like"/>
    <property type="match status" value="1"/>
</dbReference>
<comment type="similarity">
    <text evidence="1">Belongs to the SOS response-associated peptidase family.</text>
</comment>
<dbReference type="EC" id="3.4.-.-" evidence="8"/>
<evidence type="ECO:0000256" key="2">
    <source>
        <dbReference type="ARBA" id="ARBA00022670"/>
    </source>
</evidence>
<keyword evidence="7" id="KW-0456">Lyase</keyword>
<gene>
    <name evidence="8" type="primary">yedK_5</name>
    <name evidence="8" type="ORF">GALL_344820</name>
</gene>
<keyword evidence="3" id="KW-0227">DNA damage</keyword>
<dbReference type="GO" id="GO:0106300">
    <property type="term" value="P:protein-DNA covalent cross-linking repair"/>
    <property type="evidence" value="ECO:0007669"/>
    <property type="project" value="InterPro"/>
</dbReference>
<evidence type="ECO:0000256" key="4">
    <source>
        <dbReference type="ARBA" id="ARBA00022801"/>
    </source>
</evidence>
<dbReference type="GO" id="GO:0006508">
    <property type="term" value="P:proteolysis"/>
    <property type="evidence" value="ECO:0007669"/>
    <property type="project" value="UniProtKB-KW"/>
</dbReference>
<dbReference type="PANTHER" id="PTHR13604">
    <property type="entry name" value="DC12-RELATED"/>
    <property type="match status" value="1"/>
</dbReference>
<dbReference type="GO" id="GO:0003697">
    <property type="term" value="F:single-stranded DNA binding"/>
    <property type="evidence" value="ECO:0007669"/>
    <property type="project" value="InterPro"/>
</dbReference>
<evidence type="ECO:0000256" key="1">
    <source>
        <dbReference type="ARBA" id="ARBA00008136"/>
    </source>
</evidence>
<evidence type="ECO:0000256" key="6">
    <source>
        <dbReference type="ARBA" id="ARBA00023125"/>
    </source>
</evidence>
<reference evidence="8" key="1">
    <citation type="submission" date="2016-10" db="EMBL/GenBank/DDBJ databases">
        <title>Sequence of Gallionella enrichment culture.</title>
        <authorList>
            <person name="Poehlein A."/>
            <person name="Muehling M."/>
            <person name="Daniel R."/>
        </authorList>
    </citation>
    <scope>NUCLEOTIDE SEQUENCE</scope>
</reference>
<sequence length="197" mass="21254">MVEREDRDTHTVIRTLRLARWGLVPSWAKDPSVGARMINARVETVQERRSFSRAFSRRRAIIPADAYYEWASSTVGGATPSKEPYAIRSADEAPLALAGLYEFWKAPGAADGAVAPWLVTTTILTIAAQGDLRAIHDRQPVVLGPEAWSPWLGPSLSTAAAEALLRSSAPTLVATRVSTAVNRVGTDGPQLLAPLVD</sequence>
<dbReference type="InterPro" id="IPR003738">
    <property type="entry name" value="SRAP"/>
</dbReference>
<protein>
    <submittedName>
        <fullName evidence="8">Putative SOS response-associated peptidase YedK</fullName>
        <ecNumber evidence="8">3.4.-.-</ecNumber>
    </submittedName>
</protein>
<dbReference type="InterPro" id="IPR036590">
    <property type="entry name" value="SRAP-like"/>
</dbReference>
<dbReference type="GO" id="GO:0016829">
    <property type="term" value="F:lyase activity"/>
    <property type="evidence" value="ECO:0007669"/>
    <property type="project" value="UniProtKB-KW"/>
</dbReference>
<keyword evidence="4 8" id="KW-0378">Hydrolase</keyword>
<proteinExistence type="inferred from homology"/>
<dbReference type="Gene3D" id="3.90.1680.10">
    <property type="entry name" value="SOS response associated peptidase-like"/>
    <property type="match status" value="1"/>
</dbReference>
<dbReference type="PANTHER" id="PTHR13604:SF0">
    <property type="entry name" value="ABASIC SITE PROCESSING PROTEIN HMCES"/>
    <property type="match status" value="1"/>
</dbReference>
<keyword evidence="5" id="KW-0190">Covalent protein-DNA linkage</keyword>
<comment type="caution">
    <text evidence="8">The sequence shown here is derived from an EMBL/GenBank/DDBJ whole genome shotgun (WGS) entry which is preliminary data.</text>
</comment>
<dbReference type="GO" id="GO:0008233">
    <property type="term" value="F:peptidase activity"/>
    <property type="evidence" value="ECO:0007669"/>
    <property type="project" value="UniProtKB-KW"/>
</dbReference>
<evidence type="ECO:0000256" key="5">
    <source>
        <dbReference type="ARBA" id="ARBA00023124"/>
    </source>
</evidence>
<dbReference type="AlphaFoldDB" id="A0A1J5QKB3"/>
<evidence type="ECO:0000313" key="8">
    <source>
        <dbReference type="EMBL" id="OIQ83722.1"/>
    </source>
</evidence>
<dbReference type="EMBL" id="MLJW01000678">
    <property type="protein sequence ID" value="OIQ83722.1"/>
    <property type="molecule type" value="Genomic_DNA"/>
</dbReference>
<name>A0A1J5QKB3_9ZZZZ</name>
<accession>A0A1J5QKB3</accession>